<feature type="compositionally biased region" description="Low complexity" evidence="1">
    <location>
        <begin position="236"/>
        <end position="250"/>
    </location>
</feature>
<gene>
    <name evidence="2" type="ORF">Tco_0894157</name>
</gene>
<dbReference type="PANTHER" id="PTHR31286">
    <property type="entry name" value="GLYCINE-RICH CELL WALL STRUCTURAL PROTEIN 1.8-LIKE"/>
    <property type="match status" value="1"/>
</dbReference>
<dbReference type="PANTHER" id="PTHR31286:SF99">
    <property type="entry name" value="DUF4283 DOMAIN-CONTAINING PROTEIN"/>
    <property type="match status" value="1"/>
</dbReference>
<evidence type="ECO:0000313" key="3">
    <source>
        <dbReference type="Proteomes" id="UP001151760"/>
    </source>
</evidence>
<keyword evidence="3" id="KW-1185">Reference proteome</keyword>
<feature type="region of interest" description="Disordered" evidence="1">
    <location>
        <begin position="234"/>
        <end position="260"/>
    </location>
</feature>
<feature type="compositionally biased region" description="Polar residues" evidence="1">
    <location>
        <begin position="44"/>
        <end position="60"/>
    </location>
</feature>
<feature type="region of interest" description="Disordered" evidence="1">
    <location>
        <begin position="1"/>
        <end position="99"/>
    </location>
</feature>
<dbReference type="EMBL" id="BQNB010014118">
    <property type="protein sequence ID" value="GJT24220.1"/>
    <property type="molecule type" value="Genomic_DNA"/>
</dbReference>
<evidence type="ECO:0000256" key="1">
    <source>
        <dbReference type="SAM" id="MobiDB-lite"/>
    </source>
</evidence>
<comment type="caution">
    <text evidence="2">The sequence shown here is derived from an EMBL/GenBank/DDBJ whole genome shotgun (WGS) entry which is preliminary data.</text>
</comment>
<accession>A0ABQ5CAW0</accession>
<name>A0ABQ5CAW0_9ASTR</name>
<sequence>MQKGFFDSGGRGSYHKKKDGSLGNDGGDAHVTMSTEVPSFIVRTDSTATPSTRTDSTSGPSVAPTGMPNVVNSRPTSPNKNEVDEPVPKSVPTRRSLNSDIPINSKAEVKIPRASILDVHSRFGFSLYGYFVDGLSVMATKLSNPIMLDSYTGFMCLQSWGRMDYARALIYIRSDRELKEDMIFAIPNMEDDGEVLQAARVEYQWEPPRCDVCRVFGHDDMLCPKRPVKPKKPIWKAVSKKNSASSSGTKKNTEVSRKLMSSTNPFDALNKIKEGDELGSNRGRQIQLHSSSNVVSKNVDDLVNEENDSKVEEEGKPWRNPYDDDDFDDPGLTDAQIKFANACDINLHGQLR</sequence>
<dbReference type="InterPro" id="IPR040256">
    <property type="entry name" value="At4g02000-like"/>
</dbReference>
<organism evidence="2 3">
    <name type="scientific">Tanacetum coccineum</name>
    <dbReference type="NCBI Taxonomy" id="301880"/>
    <lineage>
        <taxon>Eukaryota</taxon>
        <taxon>Viridiplantae</taxon>
        <taxon>Streptophyta</taxon>
        <taxon>Embryophyta</taxon>
        <taxon>Tracheophyta</taxon>
        <taxon>Spermatophyta</taxon>
        <taxon>Magnoliopsida</taxon>
        <taxon>eudicotyledons</taxon>
        <taxon>Gunneridae</taxon>
        <taxon>Pentapetalae</taxon>
        <taxon>asterids</taxon>
        <taxon>campanulids</taxon>
        <taxon>Asterales</taxon>
        <taxon>Asteraceae</taxon>
        <taxon>Asteroideae</taxon>
        <taxon>Anthemideae</taxon>
        <taxon>Anthemidinae</taxon>
        <taxon>Tanacetum</taxon>
    </lineage>
</organism>
<evidence type="ECO:0000313" key="2">
    <source>
        <dbReference type="EMBL" id="GJT24220.1"/>
    </source>
</evidence>
<feature type="region of interest" description="Disordered" evidence="1">
    <location>
        <begin position="276"/>
        <end position="333"/>
    </location>
</feature>
<protein>
    <recommendedName>
        <fullName evidence="4">DUF4283 domain-containing protein</fullName>
    </recommendedName>
</protein>
<evidence type="ECO:0008006" key="4">
    <source>
        <dbReference type="Google" id="ProtNLM"/>
    </source>
</evidence>
<feature type="compositionally biased region" description="Polar residues" evidence="1">
    <location>
        <begin position="70"/>
        <end position="80"/>
    </location>
</feature>
<proteinExistence type="predicted"/>
<reference evidence="2" key="1">
    <citation type="journal article" date="2022" name="Int. J. Mol. Sci.">
        <title>Draft Genome of Tanacetum Coccineum: Genomic Comparison of Closely Related Tanacetum-Family Plants.</title>
        <authorList>
            <person name="Yamashiro T."/>
            <person name="Shiraishi A."/>
            <person name="Nakayama K."/>
            <person name="Satake H."/>
        </authorList>
    </citation>
    <scope>NUCLEOTIDE SEQUENCE</scope>
</reference>
<feature type="compositionally biased region" description="Basic and acidic residues" evidence="1">
    <location>
        <begin position="307"/>
        <end position="317"/>
    </location>
</feature>
<reference evidence="2" key="2">
    <citation type="submission" date="2022-01" db="EMBL/GenBank/DDBJ databases">
        <authorList>
            <person name="Yamashiro T."/>
            <person name="Shiraishi A."/>
            <person name="Satake H."/>
            <person name="Nakayama K."/>
        </authorList>
    </citation>
    <scope>NUCLEOTIDE SEQUENCE</scope>
</reference>
<dbReference type="Proteomes" id="UP001151760">
    <property type="component" value="Unassembled WGS sequence"/>
</dbReference>